<dbReference type="EMBL" id="SNRY01002831">
    <property type="protein sequence ID" value="KAA6323327.1"/>
    <property type="molecule type" value="Genomic_DNA"/>
</dbReference>
<sequence length="493" mass="51551">GINTSNIAETILDYSDTELKTALSNAQPILSNDYTTVTLPDVSLAQLKDNEVVDLGTLRIVNNVGATLISYDVKVKKDLPTRAPTGLKLRTTTSAPPTANWSYDPGTKTLKIMPNGTANPFDAAATTPPVGINYNFATNVIGTITAGNTPPTTNLFDVPRSSSDNTLSAISSADVSISVPDLGSNLKGNALSLNGQYSSTKQYLASAQYNYGDIAYNDGKVGKAHVAPSTEAFILQIGSILETNELRAYFGSTIASIVFVDRITTATNITPGITVPNFRKYIDLNSIIGELVGYSDPAATVAIPDLSTSVTVSGLKNTAGAAQLILTATNTVKDFSADNVRAIRLVLTFEDILGAELTKKIVVTAINLATISGGSAPVGTTIASANKFASTDFTSGVITIITGTTINLPNLIEGTAVGYTLQSVTATLTGGTGTIDGIKPAATDNVVTYNPTDHFITINGDYSYQSGDTFNFTFKFTNAAGDVYIATQVKALS</sequence>
<gene>
    <name evidence="1" type="ORF">EZS27_027225</name>
</gene>
<dbReference type="AlphaFoldDB" id="A0A5J4QMY0"/>
<organism evidence="1">
    <name type="scientific">termite gut metagenome</name>
    <dbReference type="NCBI Taxonomy" id="433724"/>
    <lineage>
        <taxon>unclassified sequences</taxon>
        <taxon>metagenomes</taxon>
        <taxon>organismal metagenomes</taxon>
    </lineage>
</organism>
<comment type="caution">
    <text evidence="1">The sequence shown here is derived from an EMBL/GenBank/DDBJ whole genome shotgun (WGS) entry which is preliminary data.</text>
</comment>
<feature type="non-terminal residue" evidence="1">
    <location>
        <position position="1"/>
    </location>
</feature>
<proteinExistence type="predicted"/>
<evidence type="ECO:0000313" key="1">
    <source>
        <dbReference type="EMBL" id="KAA6323327.1"/>
    </source>
</evidence>
<reference evidence="1" key="1">
    <citation type="submission" date="2019-03" db="EMBL/GenBank/DDBJ databases">
        <title>Single cell metagenomics reveals metabolic interactions within the superorganism composed of flagellate Streblomastix strix and complex community of Bacteroidetes bacteria on its surface.</title>
        <authorList>
            <person name="Treitli S.C."/>
            <person name="Kolisko M."/>
            <person name="Husnik F."/>
            <person name="Keeling P."/>
            <person name="Hampl V."/>
        </authorList>
    </citation>
    <scope>NUCLEOTIDE SEQUENCE</scope>
    <source>
        <strain evidence="1">STM</strain>
    </source>
</reference>
<protein>
    <submittedName>
        <fullName evidence="1">Uncharacterized protein</fullName>
    </submittedName>
</protein>
<name>A0A5J4QMY0_9ZZZZ</name>
<accession>A0A5J4QMY0</accession>